<dbReference type="Gene3D" id="3.10.580.10">
    <property type="entry name" value="CBS-domain"/>
    <property type="match status" value="1"/>
</dbReference>
<dbReference type="AlphaFoldDB" id="A0A545TJL9"/>
<dbReference type="InterPro" id="IPR046342">
    <property type="entry name" value="CBS_dom_sf"/>
</dbReference>
<gene>
    <name evidence="5" type="ORF">FLL45_05625</name>
</gene>
<protein>
    <submittedName>
        <fullName evidence="5">CBS domain-containing protein</fullName>
    </submittedName>
</protein>
<evidence type="ECO:0000313" key="5">
    <source>
        <dbReference type="EMBL" id="TQV77423.1"/>
    </source>
</evidence>
<organism evidence="5 6">
    <name type="scientific">Aliikangiella marina</name>
    <dbReference type="NCBI Taxonomy" id="1712262"/>
    <lineage>
        <taxon>Bacteria</taxon>
        <taxon>Pseudomonadati</taxon>
        <taxon>Pseudomonadota</taxon>
        <taxon>Gammaproteobacteria</taxon>
        <taxon>Oceanospirillales</taxon>
        <taxon>Pleioneaceae</taxon>
        <taxon>Aliikangiella</taxon>
    </lineage>
</organism>
<keyword evidence="1" id="KW-0677">Repeat</keyword>
<dbReference type="InterPro" id="IPR051462">
    <property type="entry name" value="CBS_domain-containing"/>
</dbReference>
<keyword evidence="6" id="KW-1185">Reference proteome</keyword>
<dbReference type="SMART" id="SM00116">
    <property type="entry name" value="CBS"/>
    <property type="match status" value="2"/>
</dbReference>
<dbReference type="Proteomes" id="UP000317839">
    <property type="component" value="Unassembled WGS sequence"/>
</dbReference>
<dbReference type="EMBL" id="VIKR01000001">
    <property type="protein sequence ID" value="TQV77423.1"/>
    <property type="molecule type" value="Genomic_DNA"/>
</dbReference>
<accession>A0A545TJL9</accession>
<name>A0A545TJL9_9GAMM</name>
<dbReference type="SUPFAM" id="SSF54631">
    <property type="entry name" value="CBS-domain pair"/>
    <property type="match status" value="1"/>
</dbReference>
<evidence type="ECO:0000259" key="4">
    <source>
        <dbReference type="PROSITE" id="PS51371"/>
    </source>
</evidence>
<feature type="domain" description="CBS" evidence="4">
    <location>
        <begin position="120"/>
        <end position="177"/>
    </location>
</feature>
<sequence>MSFWIYNVGMGVPISEKRIYQLDKAVPLEELSKSARVHRPNRDRNSRQNADSSDNKSVTSNNAQKEHERATTQENIEAEEPSANRSAISSAADSRIISAHQNPYSDKDGQKRIYLAEQLMTPKVVSLRETMSLREVWASFRRFRYRHFTVVNERKQLVGIVADRDILNLFSDHQFSLTTTQLSQPVATIMTNHVLTASKKTLIKEICNVMFKQRIGAMPITSSEGGVSGIITRSDILRSMIKDGPLDLWL</sequence>
<dbReference type="Pfam" id="PF00571">
    <property type="entry name" value="CBS"/>
    <property type="match status" value="2"/>
</dbReference>
<reference evidence="5 6" key="1">
    <citation type="submission" date="2019-06" db="EMBL/GenBank/DDBJ databases">
        <title>Draft genome of Aliikangiella marina GYP-15.</title>
        <authorList>
            <person name="Wang G."/>
        </authorList>
    </citation>
    <scope>NUCLEOTIDE SEQUENCE [LARGE SCALE GENOMIC DNA]</scope>
    <source>
        <strain evidence="5 6">GYP-15</strain>
    </source>
</reference>
<feature type="region of interest" description="Disordered" evidence="3">
    <location>
        <begin position="33"/>
        <end position="90"/>
    </location>
</feature>
<dbReference type="OrthoDB" id="5801368at2"/>
<keyword evidence="2" id="KW-0129">CBS domain</keyword>
<feature type="compositionally biased region" description="Polar residues" evidence="3">
    <location>
        <begin position="47"/>
        <end position="63"/>
    </location>
</feature>
<dbReference type="PANTHER" id="PTHR48108:SF26">
    <property type="entry name" value="CBS DOMAIN-CONTAINING PROTEIN DDB_G0289609"/>
    <property type="match status" value="1"/>
</dbReference>
<evidence type="ECO:0000256" key="3">
    <source>
        <dbReference type="SAM" id="MobiDB-lite"/>
    </source>
</evidence>
<dbReference type="InterPro" id="IPR000644">
    <property type="entry name" value="CBS_dom"/>
</dbReference>
<feature type="domain" description="CBS" evidence="4">
    <location>
        <begin position="190"/>
        <end position="248"/>
    </location>
</feature>
<dbReference type="PANTHER" id="PTHR48108">
    <property type="entry name" value="CBS DOMAIN-CONTAINING PROTEIN CBSX2, CHLOROPLASTIC"/>
    <property type="match status" value="1"/>
</dbReference>
<evidence type="ECO:0000256" key="2">
    <source>
        <dbReference type="PROSITE-ProRule" id="PRU00703"/>
    </source>
</evidence>
<dbReference type="RefSeq" id="WP_142940995.1">
    <property type="nucleotide sequence ID" value="NZ_VIKR01000001.1"/>
</dbReference>
<evidence type="ECO:0000313" key="6">
    <source>
        <dbReference type="Proteomes" id="UP000317839"/>
    </source>
</evidence>
<evidence type="ECO:0000256" key="1">
    <source>
        <dbReference type="ARBA" id="ARBA00022737"/>
    </source>
</evidence>
<proteinExistence type="predicted"/>
<comment type="caution">
    <text evidence="5">The sequence shown here is derived from an EMBL/GenBank/DDBJ whole genome shotgun (WGS) entry which is preliminary data.</text>
</comment>
<dbReference type="PROSITE" id="PS51371">
    <property type="entry name" value="CBS"/>
    <property type="match status" value="2"/>
</dbReference>